<protein>
    <submittedName>
        <fullName evidence="1">Polyhydroxyalkanoate synthesis regulator phasin</fullName>
    </submittedName>
</protein>
<evidence type="ECO:0000313" key="1">
    <source>
        <dbReference type="EMBL" id="NRT54717.1"/>
    </source>
</evidence>
<organism evidence="1 2">
    <name type="scientific">Sphaerotilus uruguayifluvii</name>
    <dbReference type="NCBI Taxonomy" id="2735897"/>
    <lineage>
        <taxon>Bacteria</taxon>
        <taxon>Pseudomonadati</taxon>
        <taxon>Pseudomonadota</taxon>
        <taxon>Betaproteobacteria</taxon>
        <taxon>Burkholderiales</taxon>
        <taxon>Sphaerotilaceae</taxon>
        <taxon>Sphaerotilus</taxon>
    </lineage>
</organism>
<comment type="caution">
    <text evidence="1">The sequence shown here is derived from an EMBL/GenBank/DDBJ whole genome shotgun (WGS) entry which is preliminary data.</text>
</comment>
<accession>A0ABX2FZW6</accession>
<proteinExistence type="predicted"/>
<dbReference type="Proteomes" id="UP001516061">
    <property type="component" value="Unassembled WGS sequence"/>
</dbReference>
<evidence type="ECO:0000313" key="2">
    <source>
        <dbReference type="Proteomes" id="UP001516061"/>
    </source>
</evidence>
<keyword evidence="2" id="KW-1185">Reference proteome</keyword>
<gene>
    <name evidence="1" type="ORF">HNQ01_000424</name>
</gene>
<dbReference type="EMBL" id="JABSNM010000001">
    <property type="protein sequence ID" value="NRT54717.1"/>
    <property type="molecule type" value="Genomic_DNA"/>
</dbReference>
<sequence length="526" mass="59462">MQSGSYINLTLTKESFDRLINLYVDWSIGINNFSKKRIDRIKKGIPKDIEKENVLQGGDFRTSGIGALRTRVSQDGNRWVLHWVHQDRSKNIDERWHNVVLIDRIEQRTRLQHLTARTTESGSPAPFAAAPAILPILVSEFEDIHPSEIQLEHPTAINSHEIKDFVNQYLKKSISIPIILVSKDQETEKYLVDIQKIYKSLRGTAHVFVLNDSKSSWILRDELISAGLPEDIACHNGAIRVISASDAKITKKNIFGYSPRFIQKFPNKIRDQVIGGLIVRNVAGNKASSSTLSIIEQIDLAQWKEQANSALITPTTSPVDTTEEITALRGRIQTLEDALKKSQDMQNYFSEEHTKISNDLCSKEARIAELEQQQVDTAFDFELQSAKDALRLAENIFKEKIIVLDSAKKSVANCQFRHPNDLFGAISILANSCGETSFNISSVIESNYGNRVKWKPKEHDKTMDTYGSQRKHLDYEGKIKTFQKHITLGHGQFEAKCMQVYYDAAPGGKIQIAHCGKHLSTFSRDT</sequence>
<dbReference type="RefSeq" id="WP_173803639.1">
    <property type="nucleotide sequence ID" value="NZ_JABSNM010000001.1"/>
</dbReference>
<name>A0ABX2FZW6_9BURK</name>
<reference evidence="1 2" key="1">
    <citation type="submission" date="2020-05" db="EMBL/GenBank/DDBJ databases">
        <title>Genomic Encyclopedia of Type Strains, Phase IV (KMG-V): Genome sequencing to study the core and pangenomes of soil and plant-associated prokaryotes.</title>
        <authorList>
            <person name="Whitman W."/>
        </authorList>
    </citation>
    <scope>NUCLEOTIDE SEQUENCE [LARGE SCALE GENOMIC DNA]</scope>
    <source>
        <strain evidence="1 2">C29</strain>
    </source>
</reference>